<reference evidence="2 3" key="1">
    <citation type="submission" date="2020-07" db="EMBL/GenBank/DDBJ databases">
        <title>Sequencing the genomes of 1000 actinobacteria strains.</title>
        <authorList>
            <person name="Klenk H.-P."/>
        </authorList>
    </citation>
    <scope>NUCLEOTIDE SEQUENCE [LARGE SCALE GENOMIC DNA]</scope>
    <source>
        <strain evidence="2 3">DSM 27576</strain>
    </source>
</reference>
<name>A0A7W3JQB3_9MICO</name>
<dbReference type="InterPro" id="IPR032710">
    <property type="entry name" value="NTF2-like_dom_sf"/>
</dbReference>
<organism evidence="2 3">
    <name type="scientific">Microbacterium halimionae</name>
    <dbReference type="NCBI Taxonomy" id="1526413"/>
    <lineage>
        <taxon>Bacteria</taxon>
        <taxon>Bacillati</taxon>
        <taxon>Actinomycetota</taxon>
        <taxon>Actinomycetes</taxon>
        <taxon>Micrococcales</taxon>
        <taxon>Microbacteriaceae</taxon>
        <taxon>Microbacterium</taxon>
    </lineage>
</organism>
<dbReference type="EMBL" id="JACGWY010000004">
    <property type="protein sequence ID" value="MBA8817026.1"/>
    <property type="molecule type" value="Genomic_DNA"/>
</dbReference>
<evidence type="ECO:0000313" key="3">
    <source>
        <dbReference type="Proteomes" id="UP000526083"/>
    </source>
</evidence>
<gene>
    <name evidence="2" type="ORF">FHX48_002120</name>
</gene>
<evidence type="ECO:0000259" key="1">
    <source>
        <dbReference type="Pfam" id="PF13577"/>
    </source>
</evidence>
<keyword evidence="3" id="KW-1185">Reference proteome</keyword>
<dbReference type="InterPro" id="IPR037401">
    <property type="entry name" value="SnoaL-like"/>
</dbReference>
<keyword evidence="2" id="KW-0560">Oxidoreductase</keyword>
<proteinExistence type="predicted"/>
<feature type="domain" description="SnoaL-like" evidence="1">
    <location>
        <begin position="8"/>
        <end position="131"/>
    </location>
</feature>
<sequence>MGNTKQEDLALHAEVVDVVTRYASGIDRRDWTLFRSAFADDAKVDYGPFMGSWETGDDFTAFMRESHSPAGLSVHRMTNIVITGTDPLTARTYGDALLQHRDDPTTVDHSAGYYDDVFVRTEGGLKIASRTTVAVVHERLSNNMAAGNADLPA</sequence>
<dbReference type="AlphaFoldDB" id="A0A7W3JQB3"/>
<accession>A0A7W3JQB3</accession>
<dbReference type="Proteomes" id="UP000526083">
    <property type="component" value="Unassembled WGS sequence"/>
</dbReference>
<comment type="caution">
    <text evidence="2">The sequence shown here is derived from an EMBL/GenBank/DDBJ whole genome shotgun (WGS) entry which is preliminary data.</text>
</comment>
<dbReference type="Pfam" id="PF13577">
    <property type="entry name" value="SnoaL_4"/>
    <property type="match status" value="1"/>
</dbReference>
<protein>
    <submittedName>
        <fullName evidence="2">3-phenylpropionate/cinnamic acid dioxygenase small subunit</fullName>
    </submittedName>
</protein>
<keyword evidence="2" id="KW-0223">Dioxygenase</keyword>
<evidence type="ECO:0000313" key="2">
    <source>
        <dbReference type="EMBL" id="MBA8817026.1"/>
    </source>
</evidence>
<dbReference type="Gene3D" id="3.10.450.50">
    <property type="match status" value="1"/>
</dbReference>
<dbReference type="SUPFAM" id="SSF54427">
    <property type="entry name" value="NTF2-like"/>
    <property type="match status" value="1"/>
</dbReference>
<dbReference type="RefSeq" id="WP_167045223.1">
    <property type="nucleotide sequence ID" value="NZ_JAAOZB010000001.1"/>
</dbReference>
<dbReference type="GO" id="GO:0051213">
    <property type="term" value="F:dioxygenase activity"/>
    <property type="evidence" value="ECO:0007669"/>
    <property type="project" value="UniProtKB-KW"/>
</dbReference>